<proteinExistence type="predicted"/>
<name>A0AAE3KB30_9GAMM</name>
<feature type="region of interest" description="Disordered" evidence="1">
    <location>
        <begin position="113"/>
        <end position="132"/>
    </location>
</feature>
<evidence type="ECO:0000256" key="1">
    <source>
        <dbReference type="SAM" id="MobiDB-lite"/>
    </source>
</evidence>
<gene>
    <name evidence="2" type="ORF">J2T57_001268</name>
</gene>
<organism evidence="2 3">
    <name type="scientific">Natronocella acetinitrilica</name>
    <dbReference type="NCBI Taxonomy" id="414046"/>
    <lineage>
        <taxon>Bacteria</taxon>
        <taxon>Pseudomonadati</taxon>
        <taxon>Pseudomonadota</taxon>
        <taxon>Gammaproteobacteria</taxon>
        <taxon>Chromatiales</taxon>
        <taxon>Ectothiorhodospiraceae</taxon>
        <taxon>Natronocella</taxon>
    </lineage>
</organism>
<evidence type="ECO:0000313" key="2">
    <source>
        <dbReference type="EMBL" id="MCP1674166.1"/>
    </source>
</evidence>
<evidence type="ECO:0000313" key="3">
    <source>
        <dbReference type="Proteomes" id="UP001205843"/>
    </source>
</evidence>
<dbReference type="RefSeq" id="WP_253475901.1">
    <property type="nucleotide sequence ID" value="NZ_JALJXV010000003.1"/>
</dbReference>
<sequence length="475" mass="53850">MSSVLPPPPDMDQRSPPVFTFVADPGEAMDAYNELRAADVISAQSHALLDALTQLAADDKERRTDFVSLVDILNISRSTLLRRLNPLLKSGLVEKHAGASHKGKHTEFVFSDPRNVKGLTNGEGESSSQFPARWSVTEHDREIIESQRPLDLSRKADGDFIPEELKFSIKGEALSILGLFSALPSSPKSALAEQGYVTNVHIGPYRMQVEVRPQQGLRTVTALDLRVLAAIITLVHRQIAAGTPAVNPFFIRVDSIIELFRRAGDVYEERERGGKAKRSILGSIERWETTQFRITHVPESIQNFYHGMIRVRTGIRFISKVADLSKYDGRHFIPERLGISLDEELLRRIKDPSGRFLASMTREWLIERNPTALMLSTFCRRFIQHGHSPRTLSREFVHAETDPKRPQREFYRSLRTLFSERFVASKGAALINGYYFLIERGPPERYVIWADPEHQTLGTRSYKAYIDSRGDERGD</sequence>
<dbReference type="AlphaFoldDB" id="A0AAE3KB30"/>
<accession>A0AAE3KB30</accession>
<dbReference type="Proteomes" id="UP001205843">
    <property type="component" value="Unassembled WGS sequence"/>
</dbReference>
<reference evidence="2" key="1">
    <citation type="submission" date="2022-03" db="EMBL/GenBank/DDBJ databases">
        <title>Genomic Encyclopedia of Type Strains, Phase III (KMG-III): the genomes of soil and plant-associated and newly described type strains.</title>
        <authorList>
            <person name="Whitman W."/>
        </authorList>
    </citation>
    <scope>NUCLEOTIDE SEQUENCE</scope>
    <source>
        <strain evidence="2">ANL 6-2</strain>
    </source>
</reference>
<protein>
    <submittedName>
        <fullName evidence="2">Uncharacterized protein</fullName>
    </submittedName>
</protein>
<comment type="caution">
    <text evidence="2">The sequence shown here is derived from an EMBL/GenBank/DDBJ whole genome shotgun (WGS) entry which is preliminary data.</text>
</comment>
<dbReference type="EMBL" id="JALJXV010000003">
    <property type="protein sequence ID" value="MCP1674166.1"/>
    <property type="molecule type" value="Genomic_DNA"/>
</dbReference>
<keyword evidence="3" id="KW-1185">Reference proteome</keyword>